<sequence length="197" mass="22037">MSDEYAEARRADEALDEDGANQMAFRKMIYGLAGDDVDPCECGPVEAAERAIDRVDALEEENEQLRQRVCDLRDQTEKMNRGAELYQTVARNSAAKRDRQAALVLKHATKVTSAAGRQEYDGSRIQDVLEAAEEKIHRTNTYAVMEKAEQLVDNRDLCRVQKESRSSLKNTRLIVKSPTDLPETVAGVRIHEGVLSG</sequence>
<reference evidence="2 3" key="1">
    <citation type="submission" date="2020-07" db="EMBL/GenBank/DDBJ databases">
        <title>Natrinema (YPL30) sp. nov. and Haloterrigena xxxxxx (YPL8) sp. nov., isolated from a salt mine.</title>
        <authorList>
            <person name="Cui H."/>
        </authorList>
    </citation>
    <scope>NUCLEOTIDE SEQUENCE [LARGE SCALE GENOMIC DNA]</scope>
    <source>
        <strain evidence="2 3">YPL13</strain>
    </source>
</reference>
<evidence type="ECO:0000313" key="2">
    <source>
        <dbReference type="EMBL" id="QLK25433.1"/>
    </source>
</evidence>
<dbReference type="RefSeq" id="WP_180840622.1">
    <property type="nucleotide sequence ID" value="NZ_CP059154.1"/>
</dbReference>
<dbReference type="AlphaFoldDB" id="A0A7D6CQ92"/>
<proteinExistence type="predicted"/>
<keyword evidence="3" id="KW-1185">Reference proteome</keyword>
<protein>
    <submittedName>
        <fullName evidence="2">Uncharacterized protein</fullName>
    </submittedName>
</protein>
<gene>
    <name evidence="2" type="ORF">HYG81_15290</name>
</gene>
<organism evidence="2 3">
    <name type="scientific">Natrinema zhouii</name>
    <dbReference type="NCBI Taxonomy" id="1710539"/>
    <lineage>
        <taxon>Archaea</taxon>
        <taxon>Methanobacteriati</taxon>
        <taxon>Methanobacteriota</taxon>
        <taxon>Stenosarchaea group</taxon>
        <taxon>Halobacteria</taxon>
        <taxon>Halobacteriales</taxon>
        <taxon>Natrialbaceae</taxon>
        <taxon>Natrinema</taxon>
    </lineage>
</organism>
<evidence type="ECO:0000256" key="1">
    <source>
        <dbReference type="SAM" id="Coils"/>
    </source>
</evidence>
<dbReference type="EMBL" id="CP059154">
    <property type="protein sequence ID" value="QLK25433.1"/>
    <property type="molecule type" value="Genomic_DNA"/>
</dbReference>
<dbReference type="OrthoDB" id="198632at2157"/>
<accession>A0A7D6CQ92</accession>
<keyword evidence="1" id="KW-0175">Coiled coil</keyword>
<dbReference type="GeneID" id="56144597"/>
<name>A0A7D6CQ92_9EURY</name>
<dbReference type="KEGG" id="nay:HYG81_15290"/>
<evidence type="ECO:0000313" key="3">
    <source>
        <dbReference type="Proteomes" id="UP000510869"/>
    </source>
</evidence>
<feature type="coiled-coil region" evidence="1">
    <location>
        <begin position="48"/>
        <end position="75"/>
    </location>
</feature>
<dbReference type="Proteomes" id="UP000510869">
    <property type="component" value="Chromosome"/>
</dbReference>